<name>A0A382T5B7_9ZZZZ</name>
<dbReference type="GO" id="GO:0006633">
    <property type="term" value="P:fatty acid biosynthetic process"/>
    <property type="evidence" value="ECO:0007669"/>
    <property type="project" value="InterPro"/>
</dbReference>
<dbReference type="InterPro" id="IPR003664">
    <property type="entry name" value="FA_synthesis"/>
</dbReference>
<keyword evidence="7" id="KW-0594">Phospholipid biosynthesis</keyword>
<dbReference type="GO" id="GO:0043811">
    <property type="term" value="F:phosphate:acyl-[acyl carrier protein] acyltransferase activity"/>
    <property type="evidence" value="ECO:0007669"/>
    <property type="project" value="UniProtKB-EC"/>
</dbReference>
<dbReference type="EC" id="2.3.1.274" evidence="9"/>
<gene>
    <name evidence="11" type="ORF">METZ01_LOCUS369345</name>
</gene>
<evidence type="ECO:0000256" key="5">
    <source>
        <dbReference type="ARBA" id="ARBA00022679"/>
    </source>
</evidence>
<comment type="subcellular location">
    <subcellularLocation>
        <location evidence="2">Cytoplasm</location>
    </subcellularLocation>
</comment>
<keyword evidence="5" id="KW-0808">Transferase</keyword>
<dbReference type="SUPFAM" id="SSF53659">
    <property type="entry name" value="Isocitrate/Isopropylmalate dehydrogenase-like"/>
    <property type="match status" value="1"/>
</dbReference>
<sequence>MLKTAEGTADLCTYFMKEVLSSNIFGKLAYLFGRTSFSVLKDKLDPRKHNGAVLLGLNGIVVKSHGSTDSLGFAHAVDLAIDMAEGDYNSSISEEIEKLKIQVNN</sequence>
<reference evidence="11" key="1">
    <citation type="submission" date="2018-05" db="EMBL/GenBank/DDBJ databases">
        <authorList>
            <person name="Lanie J.A."/>
            <person name="Ng W.-L."/>
            <person name="Kazmierczak K.M."/>
            <person name="Andrzejewski T.M."/>
            <person name="Davidsen T.M."/>
            <person name="Wayne K.J."/>
            <person name="Tettelin H."/>
            <person name="Glass J.I."/>
            <person name="Rusch D."/>
            <person name="Podicherti R."/>
            <person name="Tsui H.-C.T."/>
            <person name="Winkler M.E."/>
        </authorList>
    </citation>
    <scope>NUCLEOTIDE SEQUENCE</scope>
</reference>
<comment type="catalytic activity">
    <reaction evidence="1">
        <text>a fatty acyl-[ACP] + phosphate = an acyl phosphate + holo-[ACP]</text>
        <dbReference type="Rhea" id="RHEA:42292"/>
        <dbReference type="Rhea" id="RHEA-COMP:9685"/>
        <dbReference type="Rhea" id="RHEA-COMP:14125"/>
        <dbReference type="ChEBI" id="CHEBI:43474"/>
        <dbReference type="ChEBI" id="CHEBI:59918"/>
        <dbReference type="ChEBI" id="CHEBI:64479"/>
        <dbReference type="ChEBI" id="CHEBI:138651"/>
        <dbReference type="EC" id="2.3.1.274"/>
    </reaction>
</comment>
<dbReference type="GO" id="GO:0005737">
    <property type="term" value="C:cytoplasm"/>
    <property type="evidence" value="ECO:0007669"/>
    <property type="project" value="UniProtKB-SubCell"/>
</dbReference>
<proteinExistence type="predicted"/>
<dbReference type="GO" id="GO:0008654">
    <property type="term" value="P:phospholipid biosynthetic process"/>
    <property type="evidence" value="ECO:0007669"/>
    <property type="project" value="UniProtKB-KW"/>
</dbReference>
<evidence type="ECO:0000256" key="1">
    <source>
        <dbReference type="ARBA" id="ARBA00001232"/>
    </source>
</evidence>
<keyword evidence="3" id="KW-0963">Cytoplasm</keyword>
<dbReference type="Pfam" id="PF02504">
    <property type="entry name" value="FA_synthesis"/>
    <property type="match status" value="1"/>
</dbReference>
<evidence type="ECO:0000256" key="8">
    <source>
        <dbReference type="ARBA" id="ARBA00023264"/>
    </source>
</evidence>
<keyword evidence="6" id="KW-0443">Lipid metabolism</keyword>
<evidence type="ECO:0000256" key="10">
    <source>
        <dbReference type="ARBA" id="ARBA00046608"/>
    </source>
</evidence>
<evidence type="ECO:0000256" key="3">
    <source>
        <dbReference type="ARBA" id="ARBA00022490"/>
    </source>
</evidence>
<dbReference type="Gene3D" id="3.40.718.10">
    <property type="entry name" value="Isopropylmalate Dehydrogenase"/>
    <property type="match status" value="1"/>
</dbReference>
<evidence type="ECO:0000256" key="2">
    <source>
        <dbReference type="ARBA" id="ARBA00004496"/>
    </source>
</evidence>
<organism evidence="11">
    <name type="scientific">marine metagenome</name>
    <dbReference type="NCBI Taxonomy" id="408172"/>
    <lineage>
        <taxon>unclassified sequences</taxon>
        <taxon>metagenomes</taxon>
        <taxon>ecological metagenomes</taxon>
    </lineage>
</organism>
<evidence type="ECO:0000256" key="7">
    <source>
        <dbReference type="ARBA" id="ARBA00023209"/>
    </source>
</evidence>
<dbReference type="PANTHER" id="PTHR30100:SF1">
    <property type="entry name" value="PHOSPHATE ACYLTRANSFERASE"/>
    <property type="match status" value="1"/>
</dbReference>
<evidence type="ECO:0000313" key="11">
    <source>
        <dbReference type="EMBL" id="SVD16491.1"/>
    </source>
</evidence>
<dbReference type="EMBL" id="UINC01133513">
    <property type="protein sequence ID" value="SVD16491.1"/>
    <property type="molecule type" value="Genomic_DNA"/>
</dbReference>
<evidence type="ECO:0000256" key="4">
    <source>
        <dbReference type="ARBA" id="ARBA00022516"/>
    </source>
</evidence>
<keyword evidence="8" id="KW-1208">Phospholipid metabolism</keyword>
<dbReference type="PANTHER" id="PTHR30100">
    <property type="entry name" value="FATTY ACID/PHOSPHOLIPID SYNTHESIS PROTEIN PLSX"/>
    <property type="match status" value="1"/>
</dbReference>
<evidence type="ECO:0000256" key="9">
    <source>
        <dbReference type="ARBA" id="ARBA00024069"/>
    </source>
</evidence>
<comment type="subunit">
    <text evidence="10">Homodimer. Probably interacts with PlsY.</text>
</comment>
<protein>
    <recommendedName>
        <fullName evidence="9">phosphate acyltransferase</fullName>
        <ecNumber evidence="9">2.3.1.274</ecNumber>
    </recommendedName>
</protein>
<evidence type="ECO:0000256" key="6">
    <source>
        <dbReference type="ARBA" id="ARBA00023098"/>
    </source>
</evidence>
<keyword evidence="4" id="KW-0444">Lipid biosynthesis</keyword>
<accession>A0A382T5B7</accession>
<dbReference type="InterPro" id="IPR012281">
    <property type="entry name" value="Phospholipid_synth_PlsX-like"/>
</dbReference>
<dbReference type="AlphaFoldDB" id="A0A382T5B7"/>